<evidence type="ECO:0000313" key="5">
    <source>
        <dbReference type="EMBL" id="KCZ98954.1"/>
    </source>
</evidence>
<proteinExistence type="predicted"/>
<dbReference type="SUPFAM" id="SSF64288">
    <property type="entry name" value="Chorismate lyase-like"/>
    <property type="match status" value="1"/>
</dbReference>
<comment type="caution">
    <text evidence="5">The sequence shown here is derived from an EMBL/GenBank/DDBJ whole genome shotgun (WGS) entry which is preliminary data.</text>
</comment>
<dbReference type="InterPro" id="IPR011663">
    <property type="entry name" value="UTRA"/>
</dbReference>
<evidence type="ECO:0000256" key="2">
    <source>
        <dbReference type="ARBA" id="ARBA00023125"/>
    </source>
</evidence>
<reference evidence="5 6" key="1">
    <citation type="journal article" date="2014" name="Antonie Van Leeuwenhoek">
        <title>Hyphomonas beringensis sp. nov. and Hyphomonas chukchiensis sp. nov., isolated from surface seawater of the Bering Sea and Chukchi Sea.</title>
        <authorList>
            <person name="Li C."/>
            <person name="Lai Q."/>
            <person name="Li G."/>
            <person name="Dong C."/>
            <person name="Wang J."/>
            <person name="Liao Y."/>
            <person name="Shao Z."/>
        </authorList>
    </citation>
    <scope>NUCLEOTIDE SEQUENCE [LARGE SCALE GENOMIC DNA]</scope>
    <source>
        <strain evidence="5 6">SCH89</strain>
    </source>
</reference>
<dbReference type="OrthoDB" id="9808698at2"/>
<dbReference type="GO" id="GO:0003700">
    <property type="term" value="F:DNA-binding transcription factor activity"/>
    <property type="evidence" value="ECO:0007669"/>
    <property type="project" value="InterPro"/>
</dbReference>
<keyword evidence="2" id="KW-0238">DNA-binding</keyword>
<evidence type="ECO:0000256" key="1">
    <source>
        <dbReference type="ARBA" id="ARBA00023015"/>
    </source>
</evidence>
<evidence type="ECO:0000256" key="3">
    <source>
        <dbReference type="ARBA" id="ARBA00023163"/>
    </source>
</evidence>
<dbReference type="Pfam" id="PF00392">
    <property type="entry name" value="GntR"/>
    <property type="match status" value="1"/>
</dbReference>
<evidence type="ECO:0000313" key="6">
    <source>
        <dbReference type="Proteomes" id="UP000024942"/>
    </source>
</evidence>
<dbReference type="Gene3D" id="1.10.10.10">
    <property type="entry name" value="Winged helix-like DNA-binding domain superfamily/Winged helix DNA-binding domain"/>
    <property type="match status" value="1"/>
</dbReference>
<dbReference type="PATRIC" id="fig|1280953.3.peg.4014"/>
<sequence length="233" mass="25833">MKRETLKNWQSVRKEVLNRIHSRQWKPGELIPNEADLAQEFGCARSTVNRALQNLADDGLLDRRRKAGTRVAMHPVRKATMSIPVIRNEIIARGSAYGYDLISSERSTPPPHVAALMGLAPRAGVIHIVCVHSADDTPYVIEDRWISSDWVSPDDMVNFANLSPNEWLVTHVPFTAGDIAFSAISAGAFEAALLGCELGAASFVIDRTTRNNERTITTVRLIFAPGYRIDTEI</sequence>
<keyword evidence="6" id="KW-1185">Reference proteome</keyword>
<dbReference type="SMART" id="SM00345">
    <property type="entry name" value="HTH_GNTR"/>
    <property type="match status" value="1"/>
</dbReference>
<dbReference type="PANTHER" id="PTHR44846">
    <property type="entry name" value="MANNOSYL-D-GLYCERATE TRANSPORT/METABOLISM SYSTEM REPRESSOR MNGR-RELATED"/>
    <property type="match status" value="1"/>
</dbReference>
<dbReference type="InterPro" id="IPR036388">
    <property type="entry name" value="WH-like_DNA-bd_sf"/>
</dbReference>
<dbReference type="eggNOG" id="COG2188">
    <property type="taxonomic scope" value="Bacteria"/>
</dbReference>
<accession>A0A059G1T4</accession>
<dbReference type="EMBL" id="ARYL01000081">
    <property type="protein sequence ID" value="KCZ98954.1"/>
    <property type="molecule type" value="Genomic_DNA"/>
</dbReference>
<dbReference type="InterPro" id="IPR050679">
    <property type="entry name" value="Bact_HTH_transcr_reg"/>
</dbReference>
<name>A0A059G1T4_9PROT</name>
<dbReference type="Gene3D" id="3.40.1410.10">
    <property type="entry name" value="Chorismate lyase-like"/>
    <property type="match status" value="1"/>
</dbReference>
<dbReference type="PROSITE" id="PS50949">
    <property type="entry name" value="HTH_GNTR"/>
    <property type="match status" value="1"/>
</dbReference>
<dbReference type="InterPro" id="IPR028978">
    <property type="entry name" value="Chorismate_lyase_/UTRA_dom_sf"/>
</dbReference>
<organism evidence="5 6">
    <name type="scientific">Hyphomonas oceanitis SCH89</name>
    <dbReference type="NCBI Taxonomy" id="1280953"/>
    <lineage>
        <taxon>Bacteria</taxon>
        <taxon>Pseudomonadati</taxon>
        <taxon>Pseudomonadota</taxon>
        <taxon>Alphaproteobacteria</taxon>
        <taxon>Hyphomonadales</taxon>
        <taxon>Hyphomonadaceae</taxon>
        <taxon>Hyphomonas</taxon>
    </lineage>
</organism>
<dbReference type="RefSeq" id="WP_034742855.1">
    <property type="nucleotide sequence ID" value="NZ_ARYL01000081.1"/>
</dbReference>
<feature type="domain" description="HTH gntR-type" evidence="4">
    <location>
        <begin position="6"/>
        <end position="74"/>
    </location>
</feature>
<dbReference type="STRING" id="1280953.HOC_20173"/>
<dbReference type="Pfam" id="PF07702">
    <property type="entry name" value="UTRA"/>
    <property type="match status" value="1"/>
</dbReference>
<dbReference type="InterPro" id="IPR000524">
    <property type="entry name" value="Tscrpt_reg_HTH_GntR"/>
</dbReference>
<dbReference type="CDD" id="cd07377">
    <property type="entry name" value="WHTH_GntR"/>
    <property type="match status" value="1"/>
</dbReference>
<dbReference type="PRINTS" id="PR00035">
    <property type="entry name" value="HTHGNTR"/>
</dbReference>
<dbReference type="SUPFAM" id="SSF46785">
    <property type="entry name" value="Winged helix' DNA-binding domain"/>
    <property type="match status" value="1"/>
</dbReference>
<dbReference type="InterPro" id="IPR036390">
    <property type="entry name" value="WH_DNA-bd_sf"/>
</dbReference>
<evidence type="ECO:0000259" key="4">
    <source>
        <dbReference type="PROSITE" id="PS50949"/>
    </source>
</evidence>
<dbReference type="Proteomes" id="UP000024942">
    <property type="component" value="Unassembled WGS sequence"/>
</dbReference>
<keyword evidence="3" id="KW-0804">Transcription</keyword>
<dbReference type="SMART" id="SM00866">
    <property type="entry name" value="UTRA"/>
    <property type="match status" value="1"/>
</dbReference>
<gene>
    <name evidence="5" type="ORF">HOC_20173</name>
</gene>
<dbReference type="PANTHER" id="PTHR44846:SF16">
    <property type="entry name" value="TRANSCRIPTIONAL REGULATOR PHNF-RELATED"/>
    <property type="match status" value="1"/>
</dbReference>
<dbReference type="GO" id="GO:0003677">
    <property type="term" value="F:DNA binding"/>
    <property type="evidence" value="ECO:0007669"/>
    <property type="project" value="UniProtKB-KW"/>
</dbReference>
<keyword evidence="1" id="KW-0805">Transcription regulation</keyword>
<dbReference type="AlphaFoldDB" id="A0A059G1T4"/>
<protein>
    <submittedName>
        <fullName evidence="5">GntR family transcriptional regulator</fullName>
    </submittedName>
</protein>